<comment type="similarity">
    <text evidence="2">Belongs to the membrane fusion protein (MFP) (TC 8.A.1) family.</text>
</comment>
<feature type="domain" description="Multidrug resistance protein MdtA-like beta-barrel" evidence="6">
    <location>
        <begin position="204"/>
        <end position="288"/>
    </location>
</feature>
<dbReference type="Pfam" id="PF25876">
    <property type="entry name" value="HH_MFP_RND"/>
    <property type="match status" value="1"/>
</dbReference>
<evidence type="ECO:0000259" key="4">
    <source>
        <dbReference type="Pfam" id="PF25876"/>
    </source>
</evidence>
<comment type="subcellular location">
    <subcellularLocation>
        <location evidence="1">Cell envelope</location>
    </subcellularLocation>
</comment>
<evidence type="ECO:0000313" key="8">
    <source>
        <dbReference type="EMBL" id="TDQ17266.1"/>
    </source>
</evidence>
<dbReference type="Gene3D" id="2.40.50.100">
    <property type="match status" value="1"/>
</dbReference>
<organism evidence="8 9">
    <name type="scientific">Algoriphagus boseongensis</name>
    <dbReference type="NCBI Taxonomy" id="1442587"/>
    <lineage>
        <taxon>Bacteria</taxon>
        <taxon>Pseudomonadati</taxon>
        <taxon>Bacteroidota</taxon>
        <taxon>Cytophagia</taxon>
        <taxon>Cytophagales</taxon>
        <taxon>Cyclobacteriaceae</taxon>
        <taxon>Algoriphagus</taxon>
    </lineage>
</organism>
<dbReference type="PROSITE" id="PS51257">
    <property type="entry name" value="PROKAR_LIPOPROTEIN"/>
    <property type="match status" value="1"/>
</dbReference>
<dbReference type="GO" id="GO:0022857">
    <property type="term" value="F:transmembrane transporter activity"/>
    <property type="evidence" value="ECO:0007669"/>
    <property type="project" value="InterPro"/>
</dbReference>
<evidence type="ECO:0000259" key="5">
    <source>
        <dbReference type="Pfam" id="PF25917"/>
    </source>
</evidence>
<dbReference type="Proteomes" id="UP000294535">
    <property type="component" value="Unassembled WGS sequence"/>
</dbReference>
<feature type="coiled-coil region" evidence="3">
    <location>
        <begin position="96"/>
        <end position="154"/>
    </location>
</feature>
<dbReference type="InterPro" id="IPR058625">
    <property type="entry name" value="MdtA-like_BSH"/>
</dbReference>
<dbReference type="NCBIfam" id="TIGR01730">
    <property type="entry name" value="RND_mfp"/>
    <property type="match status" value="1"/>
</dbReference>
<dbReference type="Gene3D" id="2.40.420.20">
    <property type="match status" value="1"/>
</dbReference>
<feature type="domain" description="Multidrug resistance protein MdtA-like C-terminal permuted SH3" evidence="7">
    <location>
        <begin position="295"/>
        <end position="356"/>
    </location>
</feature>
<dbReference type="Gene3D" id="1.10.287.470">
    <property type="entry name" value="Helix hairpin bin"/>
    <property type="match status" value="1"/>
</dbReference>
<proteinExistence type="inferred from homology"/>
<dbReference type="InterPro" id="IPR058626">
    <property type="entry name" value="MdtA-like_b-barrel"/>
</dbReference>
<dbReference type="OrthoDB" id="9801814at2"/>
<dbReference type="GO" id="GO:0046677">
    <property type="term" value="P:response to antibiotic"/>
    <property type="evidence" value="ECO:0007669"/>
    <property type="project" value="TreeGrafter"/>
</dbReference>
<protein>
    <submittedName>
        <fullName evidence="8">Membrane fusion protein (Multidrug efflux system)</fullName>
    </submittedName>
</protein>
<dbReference type="RefSeq" id="WP_133555145.1">
    <property type="nucleotide sequence ID" value="NZ_SNYF01000006.1"/>
</dbReference>
<evidence type="ECO:0000313" key="9">
    <source>
        <dbReference type="Proteomes" id="UP000294535"/>
    </source>
</evidence>
<evidence type="ECO:0000259" key="7">
    <source>
        <dbReference type="Pfam" id="PF25967"/>
    </source>
</evidence>
<dbReference type="AlphaFoldDB" id="A0A4R6T6T1"/>
<reference evidence="8 9" key="1">
    <citation type="submission" date="2019-03" db="EMBL/GenBank/DDBJ databases">
        <title>Genomic Encyclopedia of Type Strains, Phase III (KMG-III): the genomes of soil and plant-associated and newly described type strains.</title>
        <authorList>
            <person name="Whitman W."/>
        </authorList>
    </citation>
    <scope>NUCLEOTIDE SEQUENCE [LARGE SCALE GENOMIC DNA]</scope>
    <source>
        <strain evidence="8 9">CECT 8446</strain>
    </source>
</reference>
<dbReference type="Pfam" id="PF25967">
    <property type="entry name" value="RND-MFP_C"/>
    <property type="match status" value="1"/>
</dbReference>
<dbReference type="EMBL" id="SNYF01000006">
    <property type="protein sequence ID" value="TDQ17266.1"/>
    <property type="molecule type" value="Genomic_DNA"/>
</dbReference>
<dbReference type="Gene3D" id="2.40.30.170">
    <property type="match status" value="1"/>
</dbReference>
<sequence length="376" mass="41946">MKAKLIAIGLGFSLFSCGKEQTTQTPPTPQIHVIQVSSQKVDLEKDFVAQIYGKIDIPIRARTEGFLEGIHFQEGRMVRKGDLLYTVDPDPFKENVNAAVSNLAEAQVALTQANNDLARYEPLAEINAISQKDLDAAISKKKSAEAMVQAAQSRVNYQKIQLGYTSIISPISGLIGKTNAKVGEFVGRDPNPVILNTVSIIDSVRVEFFLSENDYLQLFREYQETHQNAQQSQPLKLILADGTVFEYEGYVDFINRQIDANTGTILVQATFPNPENLIRPGQFARVRASIRSVENGVIIPQRAVNEFQGRFFVFIVGEGNQVKQQEIKILGPYRDFYLIDSGLKVGDQVVLEALQKVSEGQVIEPVPFQFESQYKD</sequence>
<evidence type="ECO:0000256" key="3">
    <source>
        <dbReference type="SAM" id="Coils"/>
    </source>
</evidence>
<evidence type="ECO:0000256" key="2">
    <source>
        <dbReference type="ARBA" id="ARBA00009477"/>
    </source>
</evidence>
<dbReference type="PANTHER" id="PTHR30158">
    <property type="entry name" value="ACRA/E-RELATED COMPONENT OF DRUG EFFLUX TRANSPORTER"/>
    <property type="match status" value="1"/>
</dbReference>
<feature type="domain" description="Multidrug resistance protein MdtA-like alpha-helical hairpin" evidence="4">
    <location>
        <begin position="98"/>
        <end position="165"/>
    </location>
</feature>
<evidence type="ECO:0000256" key="1">
    <source>
        <dbReference type="ARBA" id="ARBA00004196"/>
    </source>
</evidence>
<dbReference type="Pfam" id="PF25944">
    <property type="entry name" value="Beta-barrel_RND"/>
    <property type="match status" value="1"/>
</dbReference>
<keyword evidence="9" id="KW-1185">Reference proteome</keyword>
<name>A0A4R6T6T1_9BACT</name>
<feature type="domain" description="Multidrug resistance protein MdtA-like barrel-sandwich hybrid" evidence="5">
    <location>
        <begin position="59"/>
        <end position="187"/>
    </location>
</feature>
<evidence type="ECO:0000259" key="6">
    <source>
        <dbReference type="Pfam" id="PF25944"/>
    </source>
</evidence>
<dbReference type="InterPro" id="IPR058624">
    <property type="entry name" value="MdtA-like_HH"/>
</dbReference>
<keyword evidence="3" id="KW-0175">Coiled coil</keyword>
<accession>A0A4R6T6T1</accession>
<dbReference type="InterPro" id="IPR058627">
    <property type="entry name" value="MdtA-like_C"/>
</dbReference>
<comment type="caution">
    <text evidence="8">The sequence shown here is derived from an EMBL/GenBank/DDBJ whole genome shotgun (WGS) entry which is preliminary data.</text>
</comment>
<dbReference type="InterPro" id="IPR006143">
    <property type="entry name" value="RND_pump_MFP"/>
</dbReference>
<dbReference type="SUPFAM" id="SSF111369">
    <property type="entry name" value="HlyD-like secretion proteins"/>
    <property type="match status" value="1"/>
</dbReference>
<gene>
    <name evidence="8" type="ORF">DFQ04_1918</name>
</gene>
<dbReference type="GO" id="GO:0005886">
    <property type="term" value="C:plasma membrane"/>
    <property type="evidence" value="ECO:0007669"/>
    <property type="project" value="TreeGrafter"/>
</dbReference>
<dbReference type="Pfam" id="PF25917">
    <property type="entry name" value="BSH_RND"/>
    <property type="match status" value="1"/>
</dbReference>
<dbReference type="GO" id="GO:0030313">
    <property type="term" value="C:cell envelope"/>
    <property type="evidence" value="ECO:0007669"/>
    <property type="project" value="UniProtKB-SubCell"/>
</dbReference>